<evidence type="ECO:0000256" key="1">
    <source>
        <dbReference type="PROSITE-ProRule" id="PRU00409"/>
    </source>
</evidence>
<evidence type="ECO:0000313" key="3">
    <source>
        <dbReference type="EMBL" id="PIV01287.1"/>
    </source>
</evidence>
<dbReference type="GO" id="GO:0005524">
    <property type="term" value="F:ATP binding"/>
    <property type="evidence" value="ECO:0007669"/>
    <property type="project" value="UniProtKB-UniRule"/>
</dbReference>
<keyword evidence="1" id="KW-0067">ATP-binding</keyword>
<dbReference type="InterPro" id="IPR011761">
    <property type="entry name" value="ATP-grasp"/>
</dbReference>
<feature type="domain" description="ATP-grasp" evidence="2">
    <location>
        <begin position="133"/>
        <end position="331"/>
    </location>
</feature>
<accession>A0A2M7BDW5</accession>
<dbReference type="AlphaFoldDB" id="A0A2M7BDW5"/>
<name>A0A2M7BDW5_9BACT</name>
<organism evidence="3 4">
    <name type="scientific">Candidatus Shapirobacteria bacterium CG03_land_8_20_14_0_80_39_12</name>
    <dbReference type="NCBI Taxonomy" id="1974879"/>
    <lineage>
        <taxon>Bacteria</taxon>
        <taxon>Candidatus Shapironibacteriota</taxon>
    </lineage>
</organism>
<protein>
    <recommendedName>
        <fullName evidence="2">ATP-grasp domain-containing protein</fullName>
    </recommendedName>
</protein>
<keyword evidence="1" id="KW-0547">Nucleotide-binding</keyword>
<dbReference type="GO" id="GO:0046872">
    <property type="term" value="F:metal ion binding"/>
    <property type="evidence" value="ECO:0007669"/>
    <property type="project" value="InterPro"/>
</dbReference>
<dbReference type="SUPFAM" id="SSF56059">
    <property type="entry name" value="Glutathione synthetase ATP-binding domain-like"/>
    <property type="match status" value="1"/>
</dbReference>
<dbReference type="Proteomes" id="UP000229631">
    <property type="component" value="Unassembled WGS sequence"/>
</dbReference>
<comment type="caution">
    <text evidence="3">The sequence shown here is derived from an EMBL/GenBank/DDBJ whole genome shotgun (WGS) entry which is preliminary data.</text>
</comment>
<proteinExistence type="predicted"/>
<dbReference type="EMBL" id="PEVC01000025">
    <property type="protein sequence ID" value="PIV01287.1"/>
    <property type="molecule type" value="Genomic_DNA"/>
</dbReference>
<evidence type="ECO:0000259" key="2">
    <source>
        <dbReference type="PROSITE" id="PS50975"/>
    </source>
</evidence>
<evidence type="ECO:0000313" key="4">
    <source>
        <dbReference type="Proteomes" id="UP000229631"/>
    </source>
</evidence>
<dbReference type="PROSITE" id="PS50975">
    <property type="entry name" value="ATP_GRASP"/>
    <property type="match status" value="1"/>
</dbReference>
<dbReference type="Gene3D" id="3.30.470.20">
    <property type="entry name" value="ATP-grasp fold, B domain"/>
    <property type="match status" value="1"/>
</dbReference>
<sequence>MEKNLLEIIKEPVFYVTNNVGRGIGLENLLPNFHIVCLDDHPLVDILKKKGISVFCLERAVGKRNFLLRNAGMILSSPEVLSFIKEKAKRERPNILFFKPQKKIEILAQKYGFNLLGNLVEVNRIFEDKVEFFEICQKKGIKTSAGEIIVLSKIVFKEKMAEYSLPLVIQFGRGWAGNTTFFIREESDLLTLQRKYGQKEVKLSRFIKGITLLNNAVIYQNKILAGNPAIQIKANRWLTSAEGGTGGRSWPIELTNKETRQIGKITSQVGEVMMEKKYRGFFGLDFLLSEDGEVFLSEDNARLTASVPFFTKLEQKEGGFPLLGYHLLAFFPEKIIGDFAYRPSAVSGSEITVKNSRNIPLEITGEVKTGIYDSRLSFKKEAYFLESAGKDDLWLEPAARSRIVNPEIELCKIDTFDKVCDGEGNLLPEYQDLIEKIKERLKERLC</sequence>
<gene>
    <name evidence="3" type="ORF">COS54_01335</name>
</gene>
<reference evidence="4" key="1">
    <citation type="submission" date="2017-09" db="EMBL/GenBank/DDBJ databases">
        <title>Depth-based differentiation of microbial function through sediment-hosted aquifers and enrichment of novel symbionts in the deep terrestrial subsurface.</title>
        <authorList>
            <person name="Probst A.J."/>
            <person name="Ladd B."/>
            <person name="Jarett J.K."/>
            <person name="Geller-Mcgrath D.E."/>
            <person name="Sieber C.M.K."/>
            <person name="Emerson J.B."/>
            <person name="Anantharaman K."/>
            <person name="Thomas B.C."/>
            <person name="Malmstrom R."/>
            <person name="Stieglmeier M."/>
            <person name="Klingl A."/>
            <person name="Woyke T."/>
            <person name="Ryan C.M."/>
            <person name="Banfield J.F."/>
        </authorList>
    </citation>
    <scope>NUCLEOTIDE SEQUENCE [LARGE SCALE GENOMIC DNA]</scope>
</reference>